<dbReference type="SUPFAM" id="SSF53098">
    <property type="entry name" value="Ribonuclease H-like"/>
    <property type="match status" value="1"/>
</dbReference>
<dbReference type="InterPro" id="IPR053151">
    <property type="entry name" value="RNase_H-like"/>
</dbReference>
<dbReference type="GO" id="GO:0003676">
    <property type="term" value="F:nucleic acid binding"/>
    <property type="evidence" value="ECO:0007669"/>
    <property type="project" value="InterPro"/>
</dbReference>
<dbReference type="PANTHER" id="PTHR47723:SF19">
    <property type="entry name" value="POLYNUCLEOTIDYL TRANSFERASE, RIBONUCLEASE H-LIKE SUPERFAMILY PROTEIN"/>
    <property type="match status" value="1"/>
</dbReference>
<protein>
    <recommendedName>
        <fullName evidence="1">RNase H type-1 domain-containing protein</fullName>
    </recommendedName>
</protein>
<proteinExistence type="predicted"/>
<dbReference type="InterPro" id="IPR036397">
    <property type="entry name" value="RNaseH_sf"/>
</dbReference>
<keyword evidence="3" id="KW-1185">Reference proteome</keyword>
<dbReference type="GO" id="GO:0004523">
    <property type="term" value="F:RNA-DNA hybrid ribonuclease activity"/>
    <property type="evidence" value="ECO:0007669"/>
    <property type="project" value="InterPro"/>
</dbReference>
<evidence type="ECO:0000313" key="2">
    <source>
        <dbReference type="EMBL" id="MBA0757223.1"/>
    </source>
</evidence>
<name>A0A7J9D903_9ROSI</name>
<dbReference type="Gene3D" id="3.30.420.10">
    <property type="entry name" value="Ribonuclease H-like superfamily/Ribonuclease H"/>
    <property type="match status" value="1"/>
</dbReference>
<reference evidence="2 3" key="1">
    <citation type="journal article" date="2019" name="Genome Biol. Evol.">
        <title>Insights into the evolution of the New World diploid cottons (Gossypium, subgenus Houzingenia) based on genome sequencing.</title>
        <authorList>
            <person name="Grover C.E."/>
            <person name="Arick M.A. 2nd"/>
            <person name="Thrash A."/>
            <person name="Conover J.L."/>
            <person name="Sanders W.S."/>
            <person name="Peterson D.G."/>
            <person name="Frelichowski J.E."/>
            <person name="Scheffler J.A."/>
            <person name="Scheffler B.E."/>
            <person name="Wendel J.F."/>
        </authorList>
    </citation>
    <scope>NUCLEOTIDE SEQUENCE [LARGE SCALE GENOMIC DNA]</scope>
    <source>
        <strain evidence="2">8</strain>
        <tissue evidence="2">Leaf</tissue>
    </source>
</reference>
<dbReference type="InterPro" id="IPR044730">
    <property type="entry name" value="RNase_H-like_dom_plant"/>
</dbReference>
<gene>
    <name evidence="2" type="ORF">Gotri_020333</name>
</gene>
<dbReference type="AlphaFoldDB" id="A0A7J9D903"/>
<evidence type="ECO:0000313" key="3">
    <source>
        <dbReference type="Proteomes" id="UP000593568"/>
    </source>
</evidence>
<organism evidence="2 3">
    <name type="scientific">Gossypium trilobum</name>
    <dbReference type="NCBI Taxonomy" id="34281"/>
    <lineage>
        <taxon>Eukaryota</taxon>
        <taxon>Viridiplantae</taxon>
        <taxon>Streptophyta</taxon>
        <taxon>Embryophyta</taxon>
        <taxon>Tracheophyta</taxon>
        <taxon>Spermatophyta</taxon>
        <taxon>Magnoliopsida</taxon>
        <taxon>eudicotyledons</taxon>
        <taxon>Gunneridae</taxon>
        <taxon>Pentapetalae</taxon>
        <taxon>rosids</taxon>
        <taxon>malvids</taxon>
        <taxon>Malvales</taxon>
        <taxon>Malvaceae</taxon>
        <taxon>Malvoideae</taxon>
        <taxon>Gossypium</taxon>
    </lineage>
</organism>
<comment type="caution">
    <text evidence="2">The sequence shown here is derived from an EMBL/GenBank/DDBJ whole genome shotgun (WGS) entry which is preliminary data.</text>
</comment>
<dbReference type="InterPro" id="IPR002156">
    <property type="entry name" value="RNaseH_domain"/>
</dbReference>
<sequence>MSMNIMEWVVTILQNRMNIGIFSLEFCARTYGIPAKKKTGFLMRHVLNLKLFRRQARGCAKRFAQLSCNIMQLVLIRQYSVFDAELRGALDGLHHAWSLGATKVILELDNLAIVRVIKGYEDENHPLGVFRQIKHLLQKPWEVRVQHYHREENIVADCLAAVARHHQLGLQVFDTPPPQVIAAFKNDSDGVSRSSLVML</sequence>
<evidence type="ECO:0000259" key="1">
    <source>
        <dbReference type="Pfam" id="PF13456"/>
    </source>
</evidence>
<accession>A0A7J9D903</accession>
<dbReference type="Pfam" id="PF13456">
    <property type="entry name" value="RVT_3"/>
    <property type="match status" value="1"/>
</dbReference>
<dbReference type="Proteomes" id="UP000593568">
    <property type="component" value="Unassembled WGS sequence"/>
</dbReference>
<dbReference type="PANTHER" id="PTHR47723">
    <property type="entry name" value="OS05G0353850 PROTEIN"/>
    <property type="match status" value="1"/>
</dbReference>
<dbReference type="CDD" id="cd06222">
    <property type="entry name" value="RNase_H_like"/>
    <property type="match status" value="1"/>
</dbReference>
<dbReference type="EMBL" id="JABEZW010000001">
    <property type="protein sequence ID" value="MBA0757223.1"/>
    <property type="molecule type" value="Genomic_DNA"/>
</dbReference>
<dbReference type="InterPro" id="IPR012337">
    <property type="entry name" value="RNaseH-like_sf"/>
</dbReference>
<feature type="domain" description="RNase H type-1" evidence="1">
    <location>
        <begin position="69"/>
        <end position="161"/>
    </location>
</feature>